<proteinExistence type="predicted"/>
<dbReference type="STRING" id="525904.Tter_1936"/>
<keyword evidence="3" id="KW-1185">Reference proteome</keyword>
<sequence length="523" mass="57158">MRRLACCLCVLALLSTYRPAAAEESTRTNLTEFSLQEGRNTVMYATADQPEEMQWGPTALTVAPDGTFWISNSYVNKLTHVSAEGSVLGTIDLKPYGAVGITDLKAMPYGLVALDAGAPDIRVLKLSYSGQLIQKYVIPASLERSITGLIAGQDGELYLEARGIVKYRLLSPEGTLSRAWVRGATLNGETITITPATRNRPRAGSIQVGDVVRNVWVNNYLGGLRLLGINPASTQPGGSFYVIVVDLAPNSSGFFRFDYTVRHYRADGRLLGVARFPINQQYVNVAHPLAIAPDGSVYGLVTREDSARVIKLAFSSSLSPLFPKGTVTTSSPTKTLGAYTSRSAIASRAWDYVNNSRYYTSTNIAGTCGGRDAPRYLLSPGTYTGVAYDWGGWDTVSAYNYYLDRGYQAGDIAETNVGAESCSRGVDCSGFVTRAWGRSDQKYYTASLPNISYALPGPWSLETGDIMNQPYSHVRLVSSVDGNGAFVWESTAYAGMDRVVYRYIPWTSFLQYQPRRYSYLSNP</sequence>
<feature type="signal peptide" evidence="1">
    <location>
        <begin position="1"/>
        <end position="22"/>
    </location>
</feature>
<evidence type="ECO:0000256" key="1">
    <source>
        <dbReference type="SAM" id="SignalP"/>
    </source>
</evidence>
<feature type="chain" id="PRO_5003022015" evidence="1">
    <location>
        <begin position="23"/>
        <end position="523"/>
    </location>
</feature>
<accession>D1CGH1</accession>
<dbReference type="RefSeq" id="WP_012875873.1">
    <property type="nucleotide sequence ID" value="NC_013526.1"/>
</dbReference>
<dbReference type="Proteomes" id="UP000000323">
    <property type="component" value="Chromosome 2"/>
</dbReference>
<dbReference type="AlphaFoldDB" id="D1CGH1"/>
<evidence type="ECO:0000313" key="2">
    <source>
        <dbReference type="EMBL" id="ACZ42842.1"/>
    </source>
</evidence>
<reference evidence="3" key="1">
    <citation type="journal article" date="2010" name="Stand. Genomic Sci.">
        <title>Complete genome sequence of 'Thermobaculum terrenum' type strain (YNP1).</title>
        <authorList>
            <person name="Kiss H."/>
            <person name="Cleland D."/>
            <person name="Lapidus A."/>
            <person name="Lucas S."/>
            <person name="Glavina Del Rio T."/>
            <person name="Nolan M."/>
            <person name="Tice H."/>
            <person name="Han C."/>
            <person name="Goodwin L."/>
            <person name="Pitluck S."/>
            <person name="Liolios K."/>
            <person name="Ivanova N."/>
            <person name="Mavromatis K."/>
            <person name="Ovchinnikova G."/>
            <person name="Pati A."/>
            <person name="Chen A."/>
            <person name="Palaniappan K."/>
            <person name="Land M."/>
            <person name="Hauser L."/>
            <person name="Chang Y."/>
            <person name="Jeffries C."/>
            <person name="Lu M."/>
            <person name="Brettin T."/>
            <person name="Detter J."/>
            <person name="Goker M."/>
            <person name="Tindall B."/>
            <person name="Beck B."/>
            <person name="McDermott T."/>
            <person name="Woyke T."/>
            <person name="Bristow J."/>
            <person name="Eisen J."/>
            <person name="Markowitz V."/>
            <person name="Hugenholtz P."/>
            <person name="Kyrpides N."/>
            <person name="Klenk H."/>
            <person name="Cheng J."/>
        </authorList>
    </citation>
    <scope>NUCLEOTIDE SEQUENCE [LARGE SCALE GENOMIC DNA]</scope>
    <source>
        <strain evidence="3">ATCC BAA-798 / YNP1</strain>
    </source>
</reference>
<dbReference type="EMBL" id="CP001826">
    <property type="protein sequence ID" value="ACZ42842.1"/>
    <property type="molecule type" value="Genomic_DNA"/>
</dbReference>
<organism evidence="2 3">
    <name type="scientific">Thermobaculum terrenum (strain ATCC BAA-798 / CCMEE 7001 / YNP1)</name>
    <dbReference type="NCBI Taxonomy" id="525904"/>
    <lineage>
        <taxon>Bacteria</taxon>
        <taxon>Bacillati</taxon>
        <taxon>Chloroflexota</taxon>
        <taxon>Chloroflexia</taxon>
        <taxon>Candidatus Thermobaculales</taxon>
        <taxon>Candidatus Thermobaculaceae</taxon>
        <taxon>Thermobaculum</taxon>
    </lineage>
</organism>
<dbReference type="KEGG" id="ttr:Tter_1936"/>
<protein>
    <submittedName>
        <fullName evidence="2">Uncharacterized protein</fullName>
    </submittedName>
</protein>
<dbReference type="eggNOG" id="COG0791">
    <property type="taxonomic scope" value="Bacteria"/>
</dbReference>
<keyword evidence="1" id="KW-0732">Signal</keyword>
<name>D1CGH1_THET1</name>
<dbReference type="HOGENOM" id="CLU_483732_0_0_0"/>
<dbReference type="SUPFAM" id="SSF63829">
    <property type="entry name" value="Calcium-dependent phosphotriesterase"/>
    <property type="match status" value="1"/>
</dbReference>
<dbReference type="OrthoDB" id="5620138at2"/>
<evidence type="ECO:0000313" key="3">
    <source>
        <dbReference type="Proteomes" id="UP000000323"/>
    </source>
</evidence>
<gene>
    <name evidence="2" type="ordered locus">Tter_1936</name>
</gene>